<gene>
    <name evidence="3" type="ORF">E4656_08020</name>
</gene>
<sequence length="287" mass="32850">MTKPTFAFQTRQACTLGLEAAVLLEFVRDLVALQGQVDEQGRRCRVSVAEIQWLEWLPFLSPARFWAAIDTLIDVGWLRRIESGPGTLTLELQDNAMPNPTATTPARPDSSECSPGPEAQTGDDYDMPPPMPELRPLLTDDTNHIGSMQMAPRRYSDEPLYTAMAEDRKKKLADAAIPAPATAGERTTMTLQWQPGEDCLAMIQNRGIDTEFALAQRESFVLYYRDSGQRHMSWDTKFFNWVSRRWQYHLNDSQNDFRAATPDRETSPRERRQKVRERLRNIGDVDW</sequence>
<accession>A0A4Z0WDD5</accession>
<reference evidence="3 4" key="1">
    <citation type="submission" date="2019-04" db="EMBL/GenBank/DDBJ databases">
        <title>Natronospirillum operosus gen. nov., sp. nov., a haloalkaliphilic satellite isolated from decaying biomass of laboratory culture of cyanobacterium Geitlerinema sp. and proposal of Natronospirillaceae fam. nov. and Saccharospirillaceae fam. nov.</title>
        <authorList>
            <person name="Kevbrin V."/>
            <person name="Boltyanskaya Y."/>
            <person name="Koziaeva V."/>
            <person name="Grouzdev D.S."/>
            <person name="Park M."/>
            <person name="Cho J."/>
        </authorList>
    </citation>
    <scope>NUCLEOTIDE SEQUENCE [LARGE SCALE GENOMIC DNA]</scope>
    <source>
        <strain evidence="3 4">G-116</strain>
    </source>
</reference>
<dbReference type="AlphaFoldDB" id="A0A4Z0WDD5"/>
<organism evidence="3 4">
    <name type="scientific">Natronospirillum operosum</name>
    <dbReference type="NCBI Taxonomy" id="2759953"/>
    <lineage>
        <taxon>Bacteria</taxon>
        <taxon>Pseudomonadati</taxon>
        <taxon>Pseudomonadota</taxon>
        <taxon>Gammaproteobacteria</taxon>
        <taxon>Oceanospirillales</taxon>
        <taxon>Natronospirillaceae</taxon>
        <taxon>Natronospirillum</taxon>
    </lineage>
</organism>
<evidence type="ECO:0000256" key="1">
    <source>
        <dbReference type="SAM" id="MobiDB-lite"/>
    </source>
</evidence>
<keyword evidence="4" id="KW-1185">Reference proteome</keyword>
<feature type="compositionally biased region" description="Polar residues" evidence="1">
    <location>
        <begin position="90"/>
        <end position="104"/>
    </location>
</feature>
<evidence type="ECO:0000313" key="3">
    <source>
        <dbReference type="EMBL" id="TGG94113.1"/>
    </source>
</evidence>
<dbReference type="InterPro" id="IPR040480">
    <property type="entry name" value="DnaT_DNA_bind"/>
</dbReference>
<dbReference type="Proteomes" id="UP000297475">
    <property type="component" value="Unassembled WGS sequence"/>
</dbReference>
<dbReference type="OrthoDB" id="5718012at2"/>
<feature type="region of interest" description="Disordered" evidence="1">
    <location>
        <begin position="89"/>
        <end position="140"/>
    </location>
</feature>
<comment type="caution">
    <text evidence="3">The sequence shown here is derived from an EMBL/GenBank/DDBJ whole genome shotgun (WGS) entry which is preliminary data.</text>
</comment>
<protein>
    <recommendedName>
        <fullName evidence="2">DnaT DNA-binding domain-containing protein</fullName>
    </recommendedName>
</protein>
<dbReference type="RefSeq" id="WP_135482681.1">
    <property type="nucleotide sequence ID" value="NZ_SRMF01000002.1"/>
</dbReference>
<evidence type="ECO:0000259" key="2">
    <source>
        <dbReference type="Pfam" id="PF17948"/>
    </source>
</evidence>
<dbReference type="Gene3D" id="1.10.8.1180">
    <property type="match status" value="1"/>
</dbReference>
<name>A0A4Z0WDD5_9GAMM</name>
<feature type="domain" description="DnaT DNA-binding" evidence="2">
    <location>
        <begin position="188"/>
        <end position="249"/>
    </location>
</feature>
<dbReference type="EMBL" id="SRMF01000002">
    <property type="protein sequence ID" value="TGG94113.1"/>
    <property type="molecule type" value="Genomic_DNA"/>
</dbReference>
<evidence type="ECO:0000313" key="4">
    <source>
        <dbReference type="Proteomes" id="UP000297475"/>
    </source>
</evidence>
<proteinExistence type="predicted"/>
<dbReference type="Pfam" id="PF17948">
    <property type="entry name" value="DnaT"/>
    <property type="match status" value="1"/>
</dbReference>